<proteinExistence type="predicted"/>
<name>A0ABS9CP82_9FIRM</name>
<dbReference type="SUPFAM" id="SSF63411">
    <property type="entry name" value="LuxS/MPP-like metallohydrolase"/>
    <property type="match status" value="2"/>
</dbReference>
<evidence type="ECO:0000313" key="2">
    <source>
        <dbReference type="EMBL" id="MCF2651769.1"/>
    </source>
</evidence>
<dbReference type="InterPro" id="IPR007863">
    <property type="entry name" value="Peptidase_M16_C"/>
</dbReference>
<evidence type="ECO:0000259" key="1">
    <source>
        <dbReference type="Pfam" id="PF05193"/>
    </source>
</evidence>
<evidence type="ECO:0000313" key="3">
    <source>
        <dbReference type="Proteomes" id="UP001299220"/>
    </source>
</evidence>
<dbReference type="Proteomes" id="UP001299220">
    <property type="component" value="Unassembled WGS sequence"/>
</dbReference>
<feature type="domain" description="Peptidase M16 C-terminal" evidence="1">
    <location>
        <begin position="187"/>
        <end position="354"/>
    </location>
</feature>
<accession>A0ABS9CP82</accession>
<comment type="caution">
    <text evidence="2">The sequence shown here is derived from an EMBL/GenBank/DDBJ whole genome shotgun (WGS) entry which is preliminary data.</text>
</comment>
<dbReference type="NCBIfam" id="NF047422">
    <property type="entry name" value="YfmF_fam"/>
    <property type="match status" value="1"/>
</dbReference>
<sequence>MMNPILNREDCGLRSFWCSTPQFKTARLSAHLVLPLTTPEAAAVRAIVPNVSSRATREYPDYTEFGRRLAELYGASVHAGVSRIGDNQILTLAASGIANRYAFGGEDVQNELAGILESILFTPLLDEDGLFPEEGFRQEKRQLIETIDSEFNEKAIYAKNRCVEIMFAGEPAGVPRFGTRQALQSATRADVKAAWEDAVQHAQICQFSIGDGADSRFAQSLAERLGTREAVTAETAFHPAPKEVKRVTDKMQLSQSKLVMGLHVGTAREERLVTKLMAVILGGTPSSKLFMNVREKQSLCYYCSAQHDTPKNVIFVQSGVEAANLERTEEAVLHELAAMQMGEITEDEIRHAKLAMSNSYHSVADSAASIENWVLGGMLQNDVRTPEACAEAIMQVTKDEIVEAARRVTLDTVYMLKGEGAAE</sequence>
<protein>
    <submittedName>
        <fullName evidence="2">Insulinase family protein</fullName>
    </submittedName>
</protein>
<organism evidence="2 3">
    <name type="scientific">Anaeromassilibacillus senegalensis</name>
    <dbReference type="NCBI Taxonomy" id="1673717"/>
    <lineage>
        <taxon>Bacteria</taxon>
        <taxon>Bacillati</taxon>
        <taxon>Bacillota</taxon>
        <taxon>Clostridia</taxon>
        <taxon>Eubacteriales</taxon>
        <taxon>Acutalibacteraceae</taxon>
        <taxon>Anaeromassilibacillus</taxon>
    </lineage>
</organism>
<keyword evidence="3" id="KW-1185">Reference proteome</keyword>
<gene>
    <name evidence="2" type="ORF">JQM67_04070</name>
</gene>
<dbReference type="RefSeq" id="WP_235322771.1">
    <property type="nucleotide sequence ID" value="NZ_JAFBIT010000001.1"/>
</dbReference>
<dbReference type="EMBL" id="JAFBIT010000001">
    <property type="protein sequence ID" value="MCF2651769.1"/>
    <property type="molecule type" value="Genomic_DNA"/>
</dbReference>
<dbReference type="InterPro" id="IPR011249">
    <property type="entry name" value="Metalloenz_LuxS/M16"/>
</dbReference>
<dbReference type="Pfam" id="PF05193">
    <property type="entry name" value="Peptidase_M16_C"/>
    <property type="match status" value="1"/>
</dbReference>
<reference evidence="2 3" key="1">
    <citation type="submission" date="2020-12" db="EMBL/GenBank/DDBJ databases">
        <title>Whole genome sequences of gut porcine anaerobes.</title>
        <authorList>
            <person name="Kubasova T."/>
            <person name="Jahodarova E."/>
            <person name="Rychlik I."/>
        </authorList>
    </citation>
    <scope>NUCLEOTIDE SEQUENCE [LARGE SCALE GENOMIC DNA]</scope>
    <source>
        <strain evidence="2 3">An867</strain>
    </source>
</reference>
<dbReference type="Gene3D" id="3.30.830.10">
    <property type="entry name" value="Metalloenzyme, LuxS/M16 peptidase-like"/>
    <property type="match status" value="2"/>
</dbReference>